<name>A0A919V453_9ACTN</name>
<dbReference type="SMART" id="SM00641">
    <property type="entry name" value="Glyco_25"/>
    <property type="match status" value="1"/>
</dbReference>
<dbReference type="CDD" id="cd00599">
    <property type="entry name" value="GH25_muramidase"/>
    <property type="match status" value="1"/>
</dbReference>
<dbReference type="PANTHER" id="PTHR34135">
    <property type="entry name" value="LYSOZYME"/>
    <property type="match status" value="1"/>
</dbReference>
<keyword evidence="2" id="KW-0378">Hydrolase</keyword>
<dbReference type="GO" id="GO:0016052">
    <property type="term" value="P:carbohydrate catabolic process"/>
    <property type="evidence" value="ECO:0007669"/>
    <property type="project" value="TreeGrafter"/>
</dbReference>
<dbReference type="Proteomes" id="UP000655287">
    <property type="component" value="Unassembled WGS sequence"/>
</dbReference>
<evidence type="ECO:0000256" key="1">
    <source>
        <dbReference type="ARBA" id="ARBA00010646"/>
    </source>
</evidence>
<accession>A0A919V453</accession>
<dbReference type="InterPro" id="IPR018077">
    <property type="entry name" value="Glyco_hydro_fam25_subgr"/>
</dbReference>
<dbReference type="RefSeq" id="WP_203992093.1">
    <property type="nucleotide sequence ID" value="NZ_BOOU01000081.1"/>
</dbReference>
<dbReference type="GO" id="GO:0009253">
    <property type="term" value="P:peptidoglycan catabolic process"/>
    <property type="evidence" value="ECO:0007669"/>
    <property type="project" value="InterPro"/>
</dbReference>
<evidence type="ECO:0008006" key="6">
    <source>
        <dbReference type="Google" id="ProtNLM"/>
    </source>
</evidence>
<evidence type="ECO:0000313" key="5">
    <source>
        <dbReference type="Proteomes" id="UP000655287"/>
    </source>
</evidence>
<comment type="caution">
    <text evidence="4">The sequence shown here is derived from an EMBL/GenBank/DDBJ whole genome shotgun (WGS) entry which is preliminary data.</text>
</comment>
<dbReference type="PANTHER" id="PTHR34135:SF2">
    <property type="entry name" value="LYSOZYME"/>
    <property type="match status" value="1"/>
</dbReference>
<dbReference type="GO" id="GO:0016998">
    <property type="term" value="P:cell wall macromolecule catabolic process"/>
    <property type="evidence" value="ECO:0007669"/>
    <property type="project" value="InterPro"/>
</dbReference>
<reference evidence="4" key="1">
    <citation type="submission" date="2021-01" db="EMBL/GenBank/DDBJ databases">
        <title>Whole genome shotgun sequence of Sphaerisporangium rufum NBRC 109079.</title>
        <authorList>
            <person name="Komaki H."/>
            <person name="Tamura T."/>
        </authorList>
    </citation>
    <scope>NUCLEOTIDE SEQUENCE</scope>
    <source>
        <strain evidence="4">NBRC 109079</strain>
    </source>
</reference>
<organism evidence="4 5">
    <name type="scientific">Sphaerisporangium rufum</name>
    <dbReference type="NCBI Taxonomy" id="1381558"/>
    <lineage>
        <taxon>Bacteria</taxon>
        <taxon>Bacillati</taxon>
        <taxon>Actinomycetota</taxon>
        <taxon>Actinomycetes</taxon>
        <taxon>Streptosporangiales</taxon>
        <taxon>Streptosporangiaceae</taxon>
        <taxon>Sphaerisporangium</taxon>
    </lineage>
</organism>
<dbReference type="EMBL" id="BOOU01000081">
    <property type="protein sequence ID" value="GII80803.1"/>
    <property type="molecule type" value="Genomic_DNA"/>
</dbReference>
<dbReference type="SUPFAM" id="SSF51445">
    <property type="entry name" value="(Trans)glycosidases"/>
    <property type="match status" value="1"/>
</dbReference>
<dbReference type="Pfam" id="PF01183">
    <property type="entry name" value="Glyco_hydro_25"/>
    <property type="match status" value="1"/>
</dbReference>
<keyword evidence="5" id="KW-1185">Reference proteome</keyword>
<comment type="similarity">
    <text evidence="1">Belongs to the glycosyl hydrolase 25 family.</text>
</comment>
<dbReference type="InterPro" id="IPR017853">
    <property type="entry name" value="GH"/>
</dbReference>
<keyword evidence="3" id="KW-0326">Glycosidase</keyword>
<dbReference type="GO" id="GO:0003796">
    <property type="term" value="F:lysozyme activity"/>
    <property type="evidence" value="ECO:0007669"/>
    <property type="project" value="InterPro"/>
</dbReference>
<dbReference type="InterPro" id="IPR002053">
    <property type="entry name" value="Glyco_hydro_25"/>
</dbReference>
<evidence type="ECO:0000313" key="4">
    <source>
        <dbReference type="EMBL" id="GII80803.1"/>
    </source>
</evidence>
<gene>
    <name evidence="4" type="ORF">Sru01_57850</name>
</gene>
<dbReference type="PROSITE" id="PS51904">
    <property type="entry name" value="GLYCOSYL_HYDROL_F25_2"/>
    <property type="match status" value="1"/>
</dbReference>
<dbReference type="Gene3D" id="3.20.20.80">
    <property type="entry name" value="Glycosidases"/>
    <property type="match status" value="1"/>
</dbReference>
<proteinExistence type="inferred from homology"/>
<evidence type="ECO:0000256" key="3">
    <source>
        <dbReference type="ARBA" id="ARBA00023295"/>
    </source>
</evidence>
<sequence length="207" mass="23428">MLHGIDVSNWQGSVDWTRHAVRGVDFGFAKATEGTTFTDKWFARNWTAMRENWLVCGAYHFARPKGDPVDQALHFLEVVDAAGGLRPGDLVALDLEHSGHLPPRRVAAFAQTWCLLVTRLAGVRPLVYTFLSFARRGYCQGLAEYPLWLAAPSQPKGRPEVPPPWRTWTIHQYAHGKIDRNVFRGSRAELTALGLRARAREDRRRKA</sequence>
<dbReference type="AlphaFoldDB" id="A0A919V453"/>
<evidence type="ECO:0000256" key="2">
    <source>
        <dbReference type="ARBA" id="ARBA00022801"/>
    </source>
</evidence>
<protein>
    <recommendedName>
        <fullName evidence="6">Lysozyme</fullName>
    </recommendedName>
</protein>